<keyword evidence="2" id="KW-1185">Reference proteome</keyword>
<evidence type="ECO:0000313" key="2">
    <source>
        <dbReference type="Proteomes" id="UP000283063"/>
    </source>
</evidence>
<dbReference type="Proteomes" id="UP000283063">
    <property type="component" value="Chromosome"/>
</dbReference>
<dbReference type="KEGG" id="sedi:EBB79_14565"/>
<reference evidence="1 2" key="1">
    <citation type="submission" date="2018-10" db="EMBL/GenBank/DDBJ databases">
        <title>Parasedimentitalea marina sp. nov., a psychrophilic bacterium isolated from deep seawater of the New Britain Trench.</title>
        <authorList>
            <person name="Cao J."/>
        </authorList>
    </citation>
    <scope>NUCLEOTIDE SEQUENCE [LARGE SCALE GENOMIC DNA]</scope>
    <source>
        <strain evidence="1 2">W43</strain>
    </source>
</reference>
<accession>A0A3T0N4R0</accession>
<name>A0A3T0N4R0_9RHOB</name>
<dbReference type="EMBL" id="CP033219">
    <property type="protein sequence ID" value="AZV78972.1"/>
    <property type="molecule type" value="Genomic_DNA"/>
</dbReference>
<proteinExistence type="predicted"/>
<dbReference type="AlphaFoldDB" id="A0A3T0N4R0"/>
<protein>
    <submittedName>
        <fullName evidence="1">Uncharacterized protein</fullName>
    </submittedName>
</protein>
<gene>
    <name evidence="1" type="ORF">EBB79_14565</name>
</gene>
<sequence length="137" mass="15702">MEHYALGIMIQYEFALRAVDVRGQWLETDETEGGVIRNGKRRQDGLTWDRFDVGLTTMTKLISKTRKSLPAPYEFNLTAIPEIQSQLLNIRPNGRMGPVILAQRGGGFPYTSSGWSQSWTRLRKQEGLPNELWMMDL</sequence>
<evidence type="ECO:0000313" key="1">
    <source>
        <dbReference type="EMBL" id="AZV78972.1"/>
    </source>
</evidence>
<organism evidence="1 2">
    <name type="scientific">Parasedimentitalea marina</name>
    <dbReference type="NCBI Taxonomy" id="2483033"/>
    <lineage>
        <taxon>Bacteria</taxon>
        <taxon>Pseudomonadati</taxon>
        <taxon>Pseudomonadota</taxon>
        <taxon>Alphaproteobacteria</taxon>
        <taxon>Rhodobacterales</taxon>
        <taxon>Paracoccaceae</taxon>
        <taxon>Parasedimentitalea</taxon>
    </lineage>
</organism>